<feature type="region of interest" description="Interaction with DNA" evidence="10">
    <location>
        <begin position="162"/>
        <end position="167"/>
    </location>
</feature>
<evidence type="ECO:0000259" key="11">
    <source>
        <dbReference type="PROSITE" id="PS50880"/>
    </source>
</evidence>
<feature type="site" description="Interaction with DNA" evidence="10">
    <location>
        <position position="154"/>
    </location>
</feature>
<accession>A0A1G1VB97</accession>
<dbReference type="InterPro" id="IPR003601">
    <property type="entry name" value="Topo_IA_2"/>
</dbReference>
<dbReference type="GO" id="GO:0006265">
    <property type="term" value="P:DNA topological change"/>
    <property type="evidence" value="ECO:0007669"/>
    <property type="project" value="UniProtKB-UniRule"/>
</dbReference>
<evidence type="ECO:0000256" key="8">
    <source>
        <dbReference type="ARBA" id="ARBA00023125"/>
    </source>
</evidence>
<keyword evidence="6" id="KW-0460">Magnesium</keyword>
<evidence type="ECO:0000259" key="12">
    <source>
        <dbReference type="PROSITE" id="PS52039"/>
    </source>
</evidence>
<dbReference type="EMBL" id="MHCC01000025">
    <property type="protein sequence ID" value="OGY12693.1"/>
    <property type="molecule type" value="Genomic_DNA"/>
</dbReference>
<feature type="active site" description="O-(5'-phospho-DNA)-tyrosine intermediate" evidence="10">
    <location>
        <position position="298"/>
    </location>
</feature>
<dbReference type="InterPro" id="IPR006171">
    <property type="entry name" value="TOPRIM_dom"/>
</dbReference>
<dbReference type="HAMAP" id="MF_00952">
    <property type="entry name" value="Topoisom_1_prok"/>
    <property type="match status" value="1"/>
</dbReference>
<dbReference type="InterPro" id="IPR003602">
    <property type="entry name" value="Topo_IA_DNA-bd_dom"/>
</dbReference>
<dbReference type="EC" id="5.6.2.1" evidence="10"/>
<reference evidence="13 14" key="1">
    <citation type="journal article" date="2016" name="Nat. Commun.">
        <title>Thousands of microbial genomes shed light on interconnected biogeochemical processes in an aquifer system.</title>
        <authorList>
            <person name="Anantharaman K."/>
            <person name="Brown C.T."/>
            <person name="Hug L.A."/>
            <person name="Sharon I."/>
            <person name="Castelle C.J."/>
            <person name="Probst A.J."/>
            <person name="Thomas B.C."/>
            <person name="Singh A."/>
            <person name="Wilkins M.J."/>
            <person name="Karaoz U."/>
            <person name="Brodie E.L."/>
            <person name="Williams K.H."/>
            <person name="Hubbard S.S."/>
            <person name="Banfield J.F."/>
        </authorList>
    </citation>
    <scope>NUCLEOTIDE SEQUENCE [LARGE SCALE GENOMIC DNA]</scope>
</reference>
<feature type="site" description="Interaction with DNA" evidence="10">
    <location>
        <position position="31"/>
    </location>
</feature>
<feature type="site" description="Interaction with DNA" evidence="10">
    <location>
        <position position="142"/>
    </location>
</feature>
<keyword evidence="7 10" id="KW-0799">Topoisomerase</keyword>
<feature type="site" description="Interaction with DNA" evidence="10">
    <location>
        <position position="300"/>
    </location>
</feature>
<evidence type="ECO:0000256" key="6">
    <source>
        <dbReference type="ARBA" id="ARBA00022842"/>
    </source>
</evidence>
<dbReference type="SMART" id="SM00437">
    <property type="entry name" value="TOP1Ac"/>
    <property type="match status" value="1"/>
</dbReference>
<comment type="caution">
    <text evidence="13">The sequence shown here is derived from an EMBL/GenBank/DDBJ whole genome shotgun (WGS) entry which is preliminary data.</text>
</comment>
<dbReference type="GO" id="GO:0008270">
    <property type="term" value="F:zinc ion binding"/>
    <property type="evidence" value="ECO:0007669"/>
    <property type="project" value="UniProtKB-KW"/>
</dbReference>
<dbReference type="CDD" id="cd03363">
    <property type="entry name" value="TOPRIM_TopoIA_TopoI"/>
    <property type="match status" value="1"/>
</dbReference>
<dbReference type="InterPro" id="IPR005733">
    <property type="entry name" value="TopoI_bac-type"/>
</dbReference>
<dbReference type="InterPro" id="IPR028612">
    <property type="entry name" value="Topoisom_1_IA"/>
</dbReference>
<dbReference type="Pfam" id="PF01396">
    <property type="entry name" value="Zn_ribbon_Top1"/>
    <property type="match status" value="2"/>
</dbReference>
<dbReference type="InterPro" id="IPR013497">
    <property type="entry name" value="Topo_IA_cen"/>
</dbReference>
<gene>
    <name evidence="10" type="primary">topA</name>
    <name evidence="13" type="ORF">A3A77_00155</name>
</gene>
<feature type="site" description="Interaction with DNA" evidence="10">
    <location>
        <position position="511"/>
    </location>
</feature>
<keyword evidence="8 10" id="KW-0238">DNA-binding</keyword>
<dbReference type="AlphaFoldDB" id="A0A1G1VB97"/>
<dbReference type="PRINTS" id="PR00417">
    <property type="entry name" value="PRTPISMRASEI"/>
</dbReference>
<dbReference type="Gene3D" id="3.30.65.10">
    <property type="entry name" value="Bacterial Topoisomerase I, domain 1"/>
    <property type="match status" value="2"/>
</dbReference>
<evidence type="ECO:0000256" key="9">
    <source>
        <dbReference type="ARBA" id="ARBA00023235"/>
    </source>
</evidence>
<feature type="domain" description="Toprim" evidence="11">
    <location>
        <begin position="1"/>
        <end position="112"/>
    </location>
</feature>
<dbReference type="Pfam" id="PF01751">
    <property type="entry name" value="Toprim"/>
    <property type="match status" value="1"/>
</dbReference>
<dbReference type="PANTHER" id="PTHR42785">
    <property type="entry name" value="DNA TOPOISOMERASE, TYPE IA, CORE"/>
    <property type="match status" value="1"/>
</dbReference>
<evidence type="ECO:0000256" key="1">
    <source>
        <dbReference type="ARBA" id="ARBA00000213"/>
    </source>
</evidence>
<evidence type="ECO:0000256" key="3">
    <source>
        <dbReference type="ARBA" id="ARBA00022723"/>
    </source>
</evidence>
<dbReference type="Pfam" id="PF01131">
    <property type="entry name" value="Topoisom_bac"/>
    <property type="match status" value="1"/>
</dbReference>
<evidence type="ECO:0000256" key="5">
    <source>
        <dbReference type="ARBA" id="ARBA00022833"/>
    </source>
</evidence>
<keyword evidence="3" id="KW-0479">Metal-binding</keyword>
<dbReference type="InterPro" id="IPR023406">
    <property type="entry name" value="Topo_IA_AS"/>
</dbReference>
<feature type="site" description="Interaction with DNA" evidence="10">
    <location>
        <position position="147"/>
    </location>
</feature>
<dbReference type="CDD" id="cd00186">
    <property type="entry name" value="TOP1Ac"/>
    <property type="match status" value="1"/>
</dbReference>
<evidence type="ECO:0000313" key="14">
    <source>
        <dbReference type="Proteomes" id="UP000178659"/>
    </source>
</evidence>
<dbReference type="GO" id="GO:0003677">
    <property type="term" value="F:DNA binding"/>
    <property type="evidence" value="ECO:0007669"/>
    <property type="project" value="UniProtKB-KW"/>
</dbReference>
<keyword evidence="4" id="KW-0863">Zinc-finger</keyword>
<dbReference type="InterPro" id="IPR013824">
    <property type="entry name" value="Topo_IA_cen_sub1"/>
</dbReference>
<dbReference type="PROSITE" id="PS00396">
    <property type="entry name" value="TOPO_IA_1"/>
    <property type="match status" value="1"/>
</dbReference>
<dbReference type="SUPFAM" id="SSF56712">
    <property type="entry name" value="Prokaryotic type I DNA topoisomerase"/>
    <property type="match status" value="1"/>
</dbReference>
<comment type="function">
    <text evidence="10">Releases the supercoiling and torsional tension of DNA, which is introduced during the DNA replication and transcription, by transiently cleaving and rejoining one strand of the DNA duplex. Introduces a single-strand break via transesterification at a target site in duplex DNA. The scissile phosphodiester is attacked by the catalytic tyrosine of the enzyme, resulting in the formation of a DNA-(5'-phosphotyrosyl)-enzyme intermediate and the expulsion of a 3'-OH DNA strand. The free DNA strand then undergoes passage around the unbroken strand, thus removing DNA supercoils. Finally, in the religation step, the DNA 3'-OH attacks the covalent intermediate to expel the active-site tyrosine and restore the DNA phosphodiester backbone.</text>
</comment>
<keyword evidence="5" id="KW-0862">Zinc</keyword>
<dbReference type="Gene3D" id="1.10.290.10">
    <property type="entry name" value="Topoisomerase I, domain 4"/>
    <property type="match status" value="1"/>
</dbReference>
<proteinExistence type="inferred from homology"/>
<keyword evidence="9 10" id="KW-0413">Isomerase</keyword>
<dbReference type="NCBIfam" id="TIGR01051">
    <property type="entry name" value="topA_bact"/>
    <property type="match status" value="1"/>
</dbReference>
<evidence type="ECO:0000313" key="13">
    <source>
        <dbReference type="EMBL" id="OGY12693.1"/>
    </source>
</evidence>
<dbReference type="InterPro" id="IPR034149">
    <property type="entry name" value="TOPRIM_TopoI"/>
</dbReference>
<feature type="site" description="Interaction with DNA" evidence="10">
    <location>
        <position position="139"/>
    </location>
</feature>
<dbReference type="InterPro" id="IPR013825">
    <property type="entry name" value="Topo_IA_cen_sub2"/>
</dbReference>
<dbReference type="InterPro" id="IPR023405">
    <property type="entry name" value="Topo_IA_core_domain"/>
</dbReference>
<comment type="subunit">
    <text evidence="10">Monomer.</text>
</comment>
<dbReference type="InterPro" id="IPR013826">
    <property type="entry name" value="Topo_IA_cen_sub3"/>
</dbReference>
<dbReference type="SMART" id="SM00436">
    <property type="entry name" value="TOP1Bc"/>
    <property type="match status" value="1"/>
</dbReference>
<dbReference type="PROSITE" id="PS50880">
    <property type="entry name" value="TOPRIM"/>
    <property type="match status" value="1"/>
</dbReference>
<evidence type="ECO:0000256" key="4">
    <source>
        <dbReference type="ARBA" id="ARBA00022771"/>
    </source>
</evidence>
<dbReference type="Proteomes" id="UP000178659">
    <property type="component" value="Unassembled WGS sequence"/>
</dbReference>
<dbReference type="Gene3D" id="2.70.20.10">
    <property type="entry name" value="Topoisomerase I, domain 3"/>
    <property type="match status" value="1"/>
</dbReference>
<dbReference type="Gene3D" id="3.40.50.140">
    <property type="match status" value="1"/>
</dbReference>
<comment type="similarity">
    <text evidence="2 10">Belongs to the type IA topoisomerase family.</text>
</comment>
<comment type="catalytic activity">
    <reaction evidence="1 10">
        <text>ATP-independent breakage of single-stranded DNA, followed by passage and rejoining.</text>
        <dbReference type="EC" id="5.6.2.1"/>
    </reaction>
</comment>
<dbReference type="PANTHER" id="PTHR42785:SF1">
    <property type="entry name" value="DNA TOPOISOMERASE"/>
    <property type="match status" value="1"/>
</dbReference>
<evidence type="ECO:0000256" key="2">
    <source>
        <dbReference type="ARBA" id="ARBA00009446"/>
    </source>
</evidence>
<dbReference type="InterPro" id="IPR013498">
    <property type="entry name" value="Topo_IA_Znf"/>
</dbReference>
<dbReference type="GO" id="GO:0005694">
    <property type="term" value="C:chromosome"/>
    <property type="evidence" value="ECO:0007669"/>
    <property type="project" value="InterPro"/>
</dbReference>
<protein>
    <recommendedName>
        <fullName evidence="10">DNA topoisomerase 1</fullName>
        <ecNumber evidence="10">5.6.2.1</ecNumber>
    </recommendedName>
    <alternativeName>
        <fullName evidence="10">DNA topoisomerase I</fullName>
    </alternativeName>
</protein>
<dbReference type="PROSITE" id="PS52039">
    <property type="entry name" value="TOPO_IA_2"/>
    <property type="match status" value="1"/>
</dbReference>
<name>A0A1G1VB97_9BACT</name>
<dbReference type="GO" id="GO:0003917">
    <property type="term" value="F:DNA topoisomerase type I (single strand cut, ATP-independent) activity"/>
    <property type="evidence" value="ECO:0007669"/>
    <property type="project" value="UniProtKB-UniRule"/>
</dbReference>
<evidence type="ECO:0000256" key="7">
    <source>
        <dbReference type="ARBA" id="ARBA00023029"/>
    </source>
</evidence>
<feature type="site" description="Interaction with DNA" evidence="10">
    <location>
        <position position="138"/>
    </location>
</feature>
<sequence length="696" mass="78296">MNLIIVESPTKARTLSRFLGRDYTIDPTMGHIVDLPKSKLGVDIEKNFEPDYVLVAKRKDTVAKIKTDAKKAKNIYLATDPDREGEAIAHHVANLINGEKGRVLKRIVFHEITESAVKHALENPRTVDLRLVDAQQARRVLDRLVGYKLSPLLWKKIRKGLSAGRVQSVAVRLVVEKEREIGAFKSGEYWEIFAEVKPPFARASEGQVVRNSFNVKLIKKDSNKIEVANGEQAKEVVSNLEKSSYEVSTVEKKEVVKRPPAPFTTSTMTQAAGRSMYWSAKKTMSVAQKLYEEGLITYHRTDSTNLSVEAIAQAREFIKNKYGQNFVPDSPRLYKTKSKLVQEAHEAIRPTQVSVLSTESQVVSMGNDAIRLYELIWRRFVACQMADSIFDGTVINVEAKSDGGIYQMQARGQVMKFEGWKKVYEKTTDYGLKTTAQKKNVVDGSRWNVDEVVLPGVEEGEQLNLIKVTSEQKFTEPPPRYTEATLVKTLEKLGIGRPSTYAPTLTTIQDRQYVEKKEGKFYPTALGIAVNDFLVSYFEGVIDYNFTAQMEDNLDDIAKGEKQWVPVISDFWNPFSTQLEKVEKVAERVKVQVETTGKKCPLCKEGEQIVRVGRFGKFLACSRFPDCKWSAAYVETLQMKCPDCGKGNVVVKRTSKGKHFFGCSRYPKCKWASWRKPAAAGAMADGSGADKAQETT</sequence>
<dbReference type="Gene3D" id="1.10.460.10">
    <property type="entry name" value="Topoisomerase I, domain 2"/>
    <property type="match status" value="1"/>
</dbReference>
<feature type="domain" description="Topo IA-type catalytic" evidence="12">
    <location>
        <begin position="128"/>
        <end position="579"/>
    </location>
</feature>
<evidence type="ECO:0000256" key="10">
    <source>
        <dbReference type="HAMAP-Rule" id="MF_00952"/>
    </source>
</evidence>
<dbReference type="SMART" id="SM00493">
    <property type="entry name" value="TOPRIM"/>
    <property type="match status" value="1"/>
</dbReference>
<dbReference type="InterPro" id="IPR000380">
    <property type="entry name" value="Topo_IA"/>
</dbReference>
<dbReference type="SUPFAM" id="SSF57783">
    <property type="entry name" value="Zinc beta-ribbon"/>
    <property type="match status" value="2"/>
</dbReference>
<organism evidence="13 14">
    <name type="scientific">Candidatus Blackburnbacteria bacterium RIFCSPLOWO2_01_FULL_40_20</name>
    <dbReference type="NCBI Taxonomy" id="1797519"/>
    <lineage>
        <taxon>Bacteria</taxon>
        <taxon>Candidatus Blackburniibacteriota</taxon>
    </lineage>
</organism>